<feature type="domain" description="Protein kinase" evidence="10">
    <location>
        <begin position="178"/>
        <end position="429"/>
    </location>
</feature>
<dbReference type="InterPro" id="IPR045133">
    <property type="entry name" value="IRE1/2-like"/>
</dbReference>
<dbReference type="InterPro" id="IPR010513">
    <property type="entry name" value="KEN_dom"/>
</dbReference>
<dbReference type="GO" id="GO:0004674">
    <property type="term" value="F:protein serine/threonine kinase activity"/>
    <property type="evidence" value="ECO:0007669"/>
    <property type="project" value="UniProtKB-KW"/>
</dbReference>
<keyword evidence="7" id="KW-0067">ATP-binding</keyword>
<dbReference type="PANTHER" id="PTHR13954:SF6">
    <property type="entry name" value="NON-SPECIFIC SERINE_THREONINE PROTEIN KINASE"/>
    <property type="match status" value="1"/>
</dbReference>
<gene>
    <name evidence="12" type="ORF">AAG570_004614</name>
</gene>
<dbReference type="SMART" id="SM00580">
    <property type="entry name" value="PUG"/>
    <property type="match status" value="1"/>
</dbReference>
<dbReference type="InterPro" id="IPR038357">
    <property type="entry name" value="KEN_sf"/>
</dbReference>
<dbReference type="InterPro" id="IPR011009">
    <property type="entry name" value="Kinase-like_dom_sf"/>
</dbReference>
<sequence length="653" mass="73517">MFCSCCSLTLYIGEHKHGLYALPSFAGRDLPLLPLDNRPPRLLIEGPNSTGTENQIILLGHYKVPDTSKTLLQIAGRSDPVILPNSTPSTPEQTKDEGTNKVGEYSAKLTNGSVEFQLLSLIVAGLAVTLVVMFLYFRAKVRDIQLSSQGSSQGSSYGKSSSTEDTQYGLITVGKISFNTQYILGKGCEGTFVFRGEFDGRRVAVKRLLPDCFTVADREVCLLRESDAHPNVVRYFCMEQDSQFRYIALELCSATVQGYVEKGLHRDEIEATELLKQASMGLGHLHSLNIVHRDIKPHNILLSVNQSQVRAMISDFGLCKKLQNGRMSFSRRSGITGTDGWIAPEMIESTGRTMCAVDIFSLGCVFYYVLSNGKHPFGESIRRQANILSGEYRLSALEDELWKMLVDKMISQDPLKRPSIEVIKKHPVFWEKSVILTFLQDVSDRIEKEDLESDIVLNLERGAGRAIGGADWRDLIDCEVAEDLRKYRSYKGGSIRDLLRAIRNKKHHYRELTAEAQRLLGADSETYLAYWTSHFPALLDHTWVAMQAVRDESAFRNYYHSSYTFPRVEDDNLNPFPLSAFSIKEMATPLANVWKRPVAKTPESARRTGSNWFGKGPSGGPWKSRGLSKFRQKRKEKKDDGLENIVWRLSPES</sequence>
<keyword evidence="5" id="KW-0547">Nucleotide-binding</keyword>
<dbReference type="PANTHER" id="PTHR13954">
    <property type="entry name" value="IRE1-RELATED"/>
    <property type="match status" value="1"/>
</dbReference>
<organism evidence="12 13">
    <name type="scientific">Ranatra chinensis</name>
    <dbReference type="NCBI Taxonomy" id="642074"/>
    <lineage>
        <taxon>Eukaryota</taxon>
        <taxon>Metazoa</taxon>
        <taxon>Ecdysozoa</taxon>
        <taxon>Arthropoda</taxon>
        <taxon>Hexapoda</taxon>
        <taxon>Insecta</taxon>
        <taxon>Pterygota</taxon>
        <taxon>Neoptera</taxon>
        <taxon>Paraneoptera</taxon>
        <taxon>Hemiptera</taxon>
        <taxon>Heteroptera</taxon>
        <taxon>Panheteroptera</taxon>
        <taxon>Nepomorpha</taxon>
        <taxon>Nepidae</taxon>
        <taxon>Ranatrinae</taxon>
        <taxon>Ranatra</taxon>
    </lineage>
</organism>
<accession>A0ABD0YE00</accession>
<feature type="domain" description="KEN" evidence="11">
    <location>
        <begin position="432"/>
        <end position="561"/>
    </location>
</feature>
<keyword evidence="13" id="KW-1185">Reference proteome</keyword>
<dbReference type="Pfam" id="PF06479">
    <property type="entry name" value="Ribonuc_2-5A"/>
    <property type="match status" value="1"/>
</dbReference>
<keyword evidence="9" id="KW-0472">Membrane</keyword>
<protein>
    <recommendedName>
        <fullName evidence="1">non-specific serine/threonine protein kinase</fullName>
        <ecNumber evidence="1">2.7.11.1</ecNumber>
    </recommendedName>
</protein>
<evidence type="ECO:0000259" key="11">
    <source>
        <dbReference type="PROSITE" id="PS51392"/>
    </source>
</evidence>
<evidence type="ECO:0000256" key="2">
    <source>
        <dbReference type="ARBA" id="ARBA00022527"/>
    </source>
</evidence>
<evidence type="ECO:0000313" key="12">
    <source>
        <dbReference type="EMBL" id="KAL1117288.1"/>
    </source>
</evidence>
<evidence type="ECO:0000256" key="8">
    <source>
        <dbReference type="SAM" id="MobiDB-lite"/>
    </source>
</evidence>
<proteinExistence type="predicted"/>
<evidence type="ECO:0000256" key="5">
    <source>
        <dbReference type="ARBA" id="ARBA00022741"/>
    </source>
</evidence>
<dbReference type="FunFam" id="3.30.200.20:FF:000077">
    <property type="entry name" value="Putative Serine/threonine-protein kinase/endoribonuclease IRE1"/>
    <property type="match status" value="1"/>
</dbReference>
<evidence type="ECO:0000313" key="13">
    <source>
        <dbReference type="Proteomes" id="UP001558652"/>
    </source>
</evidence>
<evidence type="ECO:0000256" key="4">
    <source>
        <dbReference type="ARBA" id="ARBA00022729"/>
    </source>
</evidence>
<evidence type="ECO:0000256" key="9">
    <source>
        <dbReference type="SAM" id="Phobius"/>
    </source>
</evidence>
<dbReference type="Gene3D" id="1.20.1440.180">
    <property type="entry name" value="KEN domain"/>
    <property type="match status" value="1"/>
</dbReference>
<dbReference type="EMBL" id="JBFDAA010000016">
    <property type="protein sequence ID" value="KAL1117288.1"/>
    <property type="molecule type" value="Genomic_DNA"/>
</dbReference>
<dbReference type="Gene3D" id="1.10.510.10">
    <property type="entry name" value="Transferase(Phosphotransferase) domain 1"/>
    <property type="match status" value="1"/>
</dbReference>
<dbReference type="InterPro" id="IPR008271">
    <property type="entry name" value="Ser/Thr_kinase_AS"/>
</dbReference>
<reference evidence="12 13" key="1">
    <citation type="submission" date="2024-07" db="EMBL/GenBank/DDBJ databases">
        <title>Chromosome-level genome assembly of the water stick insect Ranatra chinensis (Heteroptera: Nepidae).</title>
        <authorList>
            <person name="Liu X."/>
        </authorList>
    </citation>
    <scope>NUCLEOTIDE SEQUENCE [LARGE SCALE GENOMIC DNA]</scope>
    <source>
        <strain evidence="12">Cailab_2021Rc</strain>
        <tissue evidence="12">Muscle</tissue>
    </source>
</reference>
<keyword evidence="9" id="KW-0812">Transmembrane</keyword>
<dbReference type="Pfam" id="PF00069">
    <property type="entry name" value="Pkinase"/>
    <property type="match status" value="1"/>
</dbReference>
<evidence type="ECO:0000256" key="6">
    <source>
        <dbReference type="ARBA" id="ARBA00022777"/>
    </source>
</evidence>
<evidence type="ECO:0000256" key="1">
    <source>
        <dbReference type="ARBA" id="ARBA00012513"/>
    </source>
</evidence>
<evidence type="ECO:0000259" key="10">
    <source>
        <dbReference type="PROSITE" id="PS50011"/>
    </source>
</evidence>
<dbReference type="CDD" id="cd10422">
    <property type="entry name" value="RNase_Ire1"/>
    <property type="match status" value="1"/>
</dbReference>
<feature type="region of interest" description="Disordered" evidence="8">
    <location>
        <begin position="599"/>
        <end position="643"/>
    </location>
</feature>
<dbReference type="SMART" id="SM00220">
    <property type="entry name" value="S_TKc"/>
    <property type="match status" value="1"/>
</dbReference>
<name>A0ABD0YE00_9HEMI</name>
<keyword evidence="9" id="KW-1133">Transmembrane helix</keyword>
<dbReference type="InterPro" id="IPR000719">
    <property type="entry name" value="Prot_kinase_dom"/>
</dbReference>
<keyword evidence="6" id="KW-0418">Kinase</keyword>
<keyword evidence="4" id="KW-0732">Signal</keyword>
<dbReference type="SUPFAM" id="SSF56112">
    <property type="entry name" value="Protein kinase-like (PK-like)"/>
    <property type="match status" value="1"/>
</dbReference>
<dbReference type="PROSITE" id="PS00108">
    <property type="entry name" value="PROTEIN_KINASE_ST"/>
    <property type="match status" value="1"/>
</dbReference>
<feature type="transmembrane region" description="Helical" evidence="9">
    <location>
        <begin position="118"/>
        <end position="137"/>
    </location>
</feature>
<evidence type="ECO:0000256" key="7">
    <source>
        <dbReference type="ARBA" id="ARBA00022840"/>
    </source>
</evidence>
<keyword evidence="3" id="KW-0808">Transferase</keyword>
<keyword evidence="2" id="KW-0723">Serine/threonine-protein kinase</keyword>
<dbReference type="GO" id="GO:0005524">
    <property type="term" value="F:ATP binding"/>
    <property type="evidence" value="ECO:0007669"/>
    <property type="project" value="UniProtKB-KW"/>
</dbReference>
<dbReference type="Proteomes" id="UP001558652">
    <property type="component" value="Unassembled WGS sequence"/>
</dbReference>
<dbReference type="Gene3D" id="3.30.200.20">
    <property type="entry name" value="Phosphorylase Kinase, domain 1"/>
    <property type="match status" value="1"/>
</dbReference>
<dbReference type="AlphaFoldDB" id="A0ABD0YE00"/>
<dbReference type="PROSITE" id="PS51392">
    <property type="entry name" value="KEN"/>
    <property type="match status" value="1"/>
</dbReference>
<dbReference type="EC" id="2.7.11.1" evidence="1"/>
<comment type="caution">
    <text evidence="12">The sequence shown here is derived from an EMBL/GenBank/DDBJ whole genome shotgun (WGS) entry which is preliminary data.</text>
</comment>
<feature type="compositionally biased region" description="Basic residues" evidence="8">
    <location>
        <begin position="626"/>
        <end position="636"/>
    </location>
</feature>
<dbReference type="PROSITE" id="PS50011">
    <property type="entry name" value="PROTEIN_KINASE_DOM"/>
    <property type="match status" value="1"/>
</dbReference>
<dbReference type="CDD" id="cd13982">
    <property type="entry name" value="STKc_IRE1"/>
    <property type="match status" value="1"/>
</dbReference>
<evidence type="ECO:0000256" key="3">
    <source>
        <dbReference type="ARBA" id="ARBA00022679"/>
    </source>
</evidence>